<feature type="compositionally biased region" description="Basic and acidic residues" evidence="1">
    <location>
        <begin position="1"/>
        <end position="12"/>
    </location>
</feature>
<proteinExistence type="predicted"/>
<comment type="caution">
    <text evidence="2">The sequence shown here is derived from an EMBL/GenBank/DDBJ whole genome shotgun (WGS) entry which is preliminary data.</text>
</comment>
<dbReference type="Proteomes" id="UP000235392">
    <property type="component" value="Unassembled WGS sequence"/>
</dbReference>
<gene>
    <name evidence="2" type="ORF">PCASD_00020</name>
</gene>
<sequence>MPKQTPQEDARRAAVGGRATGRRKCLPAPLRNQDDPTETVDDMLTLEAMPASGHDAGSA</sequence>
<organism evidence="2 3">
    <name type="scientific">Puccinia coronata f. sp. avenae</name>
    <dbReference type="NCBI Taxonomy" id="200324"/>
    <lineage>
        <taxon>Eukaryota</taxon>
        <taxon>Fungi</taxon>
        <taxon>Dikarya</taxon>
        <taxon>Basidiomycota</taxon>
        <taxon>Pucciniomycotina</taxon>
        <taxon>Pucciniomycetes</taxon>
        <taxon>Pucciniales</taxon>
        <taxon>Pucciniaceae</taxon>
        <taxon>Puccinia</taxon>
    </lineage>
</organism>
<protein>
    <submittedName>
        <fullName evidence="2">Uncharacterized protein</fullName>
    </submittedName>
</protein>
<reference evidence="2 3" key="1">
    <citation type="submission" date="2017-11" db="EMBL/GenBank/DDBJ databases">
        <title>De novo assembly and phasing of dikaryotic genomes from two isolates of Puccinia coronata f. sp. avenae, the causal agent of oat crown rust.</title>
        <authorList>
            <person name="Miller M.E."/>
            <person name="Zhang Y."/>
            <person name="Omidvar V."/>
            <person name="Sperschneider J."/>
            <person name="Schwessinger B."/>
            <person name="Raley C."/>
            <person name="Palmer J.M."/>
            <person name="Garnica D."/>
            <person name="Upadhyaya N."/>
            <person name="Rathjen J."/>
            <person name="Taylor J.M."/>
            <person name="Park R.F."/>
            <person name="Dodds P.N."/>
            <person name="Hirsch C.D."/>
            <person name="Kianian S.F."/>
            <person name="Figueroa M."/>
        </authorList>
    </citation>
    <scope>NUCLEOTIDE SEQUENCE [LARGE SCALE GENOMIC DNA]</scope>
    <source>
        <strain evidence="2">12SD80</strain>
    </source>
</reference>
<dbReference type="EMBL" id="PGCI01000001">
    <property type="protein sequence ID" value="PLW52406.1"/>
    <property type="molecule type" value="Genomic_DNA"/>
</dbReference>
<dbReference type="AlphaFoldDB" id="A0A2N5VR05"/>
<evidence type="ECO:0000256" key="1">
    <source>
        <dbReference type="SAM" id="MobiDB-lite"/>
    </source>
</evidence>
<accession>A0A2N5VR05</accession>
<feature type="region of interest" description="Disordered" evidence="1">
    <location>
        <begin position="1"/>
        <end position="37"/>
    </location>
</feature>
<evidence type="ECO:0000313" key="2">
    <source>
        <dbReference type="EMBL" id="PLW52406.1"/>
    </source>
</evidence>
<name>A0A2N5VR05_9BASI</name>
<evidence type="ECO:0000313" key="3">
    <source>
        <dbReference type="Proteomes" id="UP000235392"/>
    </source>
</evidence>